<reference evidence="2" key="1">
    <citation type="journal article" date="2011" name="PLoS Biol.">
        <title>Gene gain and loss during evolution of obligate parasitism in the white rust pathogen of Arabidopsis thaliana.</title>
        <authorList>
            <person name="Kemen E."/>
            <person name="Gardiner A."/>
            <person name="Schultz-Larsen T."/>
            <person name="Kemen A.C."/>
            <person name="Balmuth A.L."/>
            <person name="Robert-Seilaniantz A."/>
            <person name="Bailey K."/>
            <person name="Holub E."/>
            <person name="Studholme D.J."/>
            <person name="Maclean D."/>
            <person name="Jones J.D."/>
        </authorList>
    </citation>
    <scope>NUCLEOTIDE SEQUENCE</scope>
</reference>
<sequence length="104" mass="12020">MREKLVCRDAQNSYLKIRSSEQATKSNNKEPKNQSNKSIQNTINMLDLLIEKLSSRRASVSNQHTESFDNQHDDRKIVCLSMNARKNQSTEKASAFERSGWVYI</sequence>
<gene>
    <name evidence="2" type="primary">AlNc14C147G7431</name>
    <name evidence="2" type="ORF">ALNC14_083520</name>
</gene>
<dbReference type="HOGENOM" id="CLU_2255203_0_0_1"/>
<feature type="compositionally biased region" description="Polar residues" evidence="1">
    <location>
        <begin position="17"/>
        <end position="26"/>
    </location>
</feature>
<evidence type="ECO:0000256" key="1">
    <source>
        <dbReference type="SAM" id="MobiDB-lite"/>
    </source>
</evidence>
<feature type="region of interest" description="Disordered" evidence="1">
    <location>
        <begin position="17"/>
        <end position="40"/>
    </location>
</feature>
<dbReference type="EMBL" id="FR824192">
    <property type="protein sequence ID" value="CCA22209.1"/>
    <property type="molecule type" value="Genomic_DNA"/>
</dbReference>
<protein>
    <submittedName>
        <fullName evidence="2">AlNc14C147G7431 protein</fullName>
    </submittedName>
</protein>
<dbReference type="AlphaFoldDB" id="F0WLP3"/>
<proteinExistence type="predicted"/>
<accession>F0WLP3</accession>
<reference evidence="2" key="2">
    <citation type="submission" date="2011-02" db="EMBL/GenBank/DDBJ databases">
        <authorList>
            <person name="MacLean D."/>
        </authorList>
    </citation>
    <scope>NUCLEOTIDE SEQUENCE</scope>
</reference>
<name>F0WLP3_9STRA</name>
<evidence type="ECO:0000313" key="2">
    <source>
        <dbReference type="EMBL" id="CCA22209.1"/>
    </source>
</evidence>
<organism evidence="2">
    <name type="scientific">Albugo laibachii Nc14</name>
    <dbReference type="NCBI Taxonomy" id="890382"/>
    <lineage>
        <taxon>Eukaryota</taxon>
        <taxon>Sar</taxon>
        <taxon>Stramenopiles</taxon>
        <taxon>Oomycota</taxon>
        <taxon>Peronosporomycetes</taxon>
        <taxon>Albuginales</taxon>
        <taxon>Albuginaceae</taxon>
        <taxon>Albugo</taxon>
    </lineage>
</organism>